<dbReference type="Gene3D" id="3.90.1200.10">
    <property type="match status" value="1"/>
</dbReference>
<keyword evidence="5" id="KW-1185">Reference proteome</keyword>
<organism evidence="3 4">
    <name type="scientific">Corynebacterium lujinxingii</name>
    <dbReference type="NCBI Taxonomy" id="2763010"/>
    <lineage>
        <taxon>Bacteria</taxon>
        <taxon>Bacillati</taxon>
        <taxon>Actinomycetota</taxon>
        <taxon>Actinomycetes</taxon>
        <taxon>Mycobacteriales</taxon>
        <taxon>Corynebacteriaceae</taxon>
        <taxon>Corynebacterium</taxon>
    </lineage>
</organism>
<dbReference type="GO" id="GO:0016740">
    <property type="term" value="F:transferase activity"/>
    <property type="evidence" value="ECO:0007669"/>
    <property type="project" value="UniProtKB-KW"/>
</dbReference>
<dbReference type="Proteomes" id="UP000516235">
    <property type="component" value="Chromosome"/>
</dbReference>
<keyword evidence="3" id="KW-0808">Transferase</keyword>
<dbReference type="AlphaFoldDB" id="A0A7H0JWE5"/>
<dbReference type="Pfam" id="PF01636">
    <property type="entry name" value="APH"/>
    <property type="match status" value="1"/>
</dbReference>
<feature type="domain" description="Aminoglycoside phosphotransferase" evidence="1">
    <location>
        <begin position="89"/>
        <end position="265"/>
    </location>
</feature>
<dbReference type="InterPro" id="IPR011009">
    <property type="entry name" value="Kinase-like_dom_sf"/>
</dbReference>
<dbReference type="EMBL" id="JACMYE010000004">
    <property type="protein sequence ID" value="MBC3178856.1"/>
    <property type="molecule type" value="Genomic_DNA"/>
</dbReference>
<dbReference type="EMBL" id="CP061032">
    <property type="protein sequence ID" value="QNP89361.1"/>
    <property type="molecule type" value="Genomic_DNA"/>
</dbReference>
<dbReference type="Proteomes" id="UP000642876">
    <property type="component" value="Unassembled WGS sequence"/>
</dbReference>
<name>A0A7H0JWE5_9CORY</name>
<protein>
    <submittedName>
        <fullName evidence="3">Phosphotransferase</fullName>
    </submittedName>
</protein>
<evidence type="ECO:0000313" key="4">
    <source>
        <dbReference type="Proteomes" id="UP000516235"/>
    </source>
</evidence>
<dbReference type="InterPro" id="IPR002575">
    <property type="entry name" value="Aminoglycoside_PTrfase"/>
</dbReference>
<proteinExistence type="predicted"/>
<dbReference type="RefSeq" id="WP_171194068.1">
    <property type="nucleotide sequence ID" value="NZ_CP061032.1"/>
</dbReference>
<gene>
    <name evidence="2" type="ORF">H7348_05950</name>
    <name evidence="3" type="ORF">IAU68_06455</name>
</gene>
<dbReference type="SUPFAM" id="SSF56112">
    <property type="entry name" value="Protein kinase-like (PK-like)"/>
    <property type="match status" value="1"/>
</dbReference>
<accession>A0A7H0JWE5</accession>
<reference evidence="4 5" key="1">
    <citation type="submission" date="2020-08" db="EMBL/GenBank/DDBJ databases">
        <title>novel species in genus Corynebacterium.</title>
        <authorList>
            <person name="Zhang G."/>
        </authorList>
    </citation>
    <scope>NUCLEOTIDE SEQUENCE [LARGE SCALE GENOMIC DNA]</scope>
    <source>
        <strain evidence="3">Zg-917</strain>
        <strain evidence="4 5">zg-917</strain>
    </source>
</reference>
<sequence>MQLDVKTDEAIVDLAADILTRRYGGEQALFDIERLNGSGPSSVLRARVRPNPFFQHRSVVIKQAPRTGFALDDAAFLREVVAYQFATSLSEKHRPGPSLLGYDTQERIIIMTDSGDGETLAEALEAADADEHVALLRALGTALGRMHAGTADEEDAYNVLLHRMTRSRDNAAPLQRLRDRLLAHRIRVGLRIMRDAGIEVPGEVTLTAGNIERRLLRGGMRAFTPFDLAPDNVIRSGNTFHFLDYESAGFRDVSFDVAYVVARFPVFLAAQSFNEEATKAFIDSWRAQVRNLWPAVDNTDTLQARITSALVGWAMSSVAMLEPKPLHAMLADDPALAEEFAAAGLSIEDVRDTEPQEYAFYTAGEAVEGNAGAVLRPRTEGPFTDDEQLVRRDLRETFESLAAFSDSGADPAYRVVSQFATDVAQRLR</sequence>
<evidence type="ECO:0000313" key="3">
    <source>
        <dbReference type="EMBL" id="QNP89361.1"/>
    </source>
</evidence>
<dbReference type="KEGG" id="cluj:IAU68_06455"/>
<evidence type="ECO:0000313" key="5">
    <source>
        <dbReference type="Proteomes" id="UP000642876"/>
    </source>
</evidence>
<evidence type="ECO:0000259" key="1">
    <source>
        <dbReference type="Pfam" id="PF01636"/>
    </source>
</evidence>
<evidence type="ECO:0000313" key="2">
    <source>
        <dbReference type="EMBL" id="MBC3178856.1"/>
    </source>
</evidence>